<dbReference type="RefSeq" id="WP_104723378.1">
    <property type="nucleotide sequence ID" value="NZ_LR134518.1"/>
</dbReference>
<dbReference type="EMBL" id="NXLU01000006">
    <property type="protein sequence ID" value="RDU68820.1"/>
    <property type="molecule type" value="Genomic_DNA"/>
</dbReference>
<feature type="transmembrane region" description="Helical" evidence="1">
    <location>
        <begin position="80"/>
        <end position="104"/>
    </location>
</feature>
<dbReference type="Pfam" id="PF04608">
    <property type="entry name" value="PgpA"/>
    <property type="match status" value="1"/>
</dbReference>
<name>A0A3D8IUZ0_9HELI</name>
<keyword evidence="1" id="KW-1133">Transmembrane helix</keyword>
<dbReference type="GO" id="GO:0008962">
    <property type="term" value="F:phosphatidylglycerophosphatase activity"/>
    <property type="evidence" value="ECO:0007669"/>
    <property type="project" value="InterPro"/>
</dbReference>
<dbReference type="PIRSF" id="PIRSF006162">
    <property type="entry name" value="PgpA"/>
    <property type="match status" value="1"/>
</dbReference>
<dbReference type="OrthoDB" id="9804091at2"/>
<feature type="domain" description="YutG/PgpA" evidence="2">
    <location>
        <begin position="9"/>
        <end position="146"/>
    </location>
</feature>
<feature type="transmembrane region" description="Helical" evidence="1">
    <location>
        <begin position="133"/>
        <end position="153"/>
    </location>
</feature>
<dbReference type="PANTHER" id="PTHR36305">
    <property type="entry name" value="PHOSPHATIDYLGLYCEROPHOSPHATASE A"/>
    <property type="match status" value="1"/>
</dbReference>
<proteinExistence type="predicted"/>
<dbReference type="InterPro" id="IPR007686">
    <property type="entry name" value="YutG/PgpA"/>
</dbReference>
<accession>A0A3D8IUZ0</accession>
<dbReference type="AlphaFoldDB" id="A0A3D8IUZ0"/>
<keyword evidence="4" id="KW-1185">Reference proteome</keyword>
<protein>
    <submittedName>
        <fullName evidence="3">Phosphatidylglycerophosphatase A</fullName>
    </submittedName>
</protein>
<organism evidence="3 4">
    <name type="scientific">Helicobacter cholecystus</name>
    <dbReference type="NCBI Taxonomy" id="45498"/>
    <lineage>
        <taxon>Bacteria</taxon>
        <taxon>Pseudomonadati</taxon>
        <taxon>Campylobacterota</taxon>
        <taxon>Epsilonproteobacteria</taxon>
        <taxon>Campylobacterales</taxon>
        <taxon>Helicobacteraceae</taxon>
        <taxon>Helicobacter</taxon>
    </lineage>
</organism>
<sequence>MSNKIRFCFLTLFYSGLSPKAPGTVGTLLATLLALPIVAFSHNTLFLLTLLIAGIAIKEIDTYEAMRGIHDDKHIVIDELVGVWIALAITPFSWISIVLCFAFFRLFDITKPSLIGMIDKKIKGGLGVVGDDALAGILSGLCVNVLFKLYTLIGGV</sequence>
<reference evidence="3 4" key="1">
    <citation type="submission" date="2018-04" db="EMBL/GenBank/DDBJ databases">
        <title>Novel Campyloabacter and Helicobacter Species and Strains.</title>
        <authorList>
            <person name="Mannion A.J."/>
            <person name="Shen Z."/>
            <person name="Fox J.G."/>
        </authorList>
    </citation>
    <scope>NUCLEOTIDE SEQUENCE [LARGE SCALE GENOMIC DNA]</scope>
    <source>
        <strain evidence="3 4">ATCC 700242</strain>
    </source>
</reference>
<dbReference type="GO" id="GO:0006655">
    <property type="term" value="P:phosphatidylglycerol biosynthetic process"/>
    <property type="evidence" value="ECO:0007669"/>
    <property type="project" value="UniProtKB-UniPathway"/>
</dbReference>
<evidence type="ECO:0000313" key="3">
    <source>
        <dbReference type="EMBL" id="RDU68820.1"/>
    </source>
</evidence>
<keyword evidence="1" id="KW-0472">Membrane</keyword>
<dbReference type="Proteomes" id="UP000257067">
    <property type="component" value="Unassembled WGS sequence"/>
</dbReference>
<comment type="caution">
    <text evidence="3">The sequence shown here is derived from an EMBL/GenBank/DDBJ whole genome shotgun (WGS) entry which is preliminary data.</text>
</comment>
<dbReference type="UniPathway" id="UPA00084">
    <property type="reaction ID" value="UER00504"/>
</dbReference>
<dbReference type="PANTHER" id="PTHR36305:SF1">
    <property type="entry name" value="PHOSPHATIDYLGLYCEROPHOSPHATASE A"/>
    <property type="match status" value="1"/>
</dbReference>
<gene>
    <name evidence="3" type="ORF">CQA62_05385</name>
</gene>
<keyword evidence="1" id="KW-0812">Transmembrane</keyword>
<evidence type="ECO:0000313" key="4">
    <source>
        <dbReference type="Proteomes" id="UP000257067"/>
    </source>
</evidence>
<dbReference type="CDD" id="cd06971">
    <property type="entry name" value="PgpA"/>
    <property type="match status" value="1"/>
</dbReference>
<evidence type="ECO:0000256" key="1">
    <source>
        <dbReference type="SAM" id="Phobius"/>
    </source>
</evidence>
<dbReference type="InterPro" id="IPR026037">
    <property type="entry name" value="PgpA"/>
</dbReference>
<dbReference type="InterPro" id="IPR036681">
    <property type="entry name" value="PgpA-like_sf"/>
</dbReference>
<dbReference type="SUPFAM" id="SSF101307">
    <property type="entry name" value="YutG-like"/>
    <property type="match status" value="1"/>
</dbReference>
<evidence type="ECO:0000259" key="2">
    <source>
        <dbReference type="Pfam" id="PF04608"/>
    </source>
</evidence>